<proteinExistence type="predicted"/>
<keyword evidence="2" id="KW-1185">Reference proteome</keyword>
<accession>A0A319ED61</accession>
<dbReference type="VEuPathDB" id="FungiDB:BO78DRAFT_141543"/>
<reference evidence="1 2" key="1">
    <citation type="submission" date="2018-02" db="EMBL/GenBank/DDBJ databases">
        <title>The genomes of Aspergillus section Nigri reveals drivers in fungal speciation.</title>
        <authorList>
            <consortium name="DOE Joint Genome Institute"/>
            <person name="Vesth T.C."/>
            <person name="Nybo J."/>
            <person name="Theobald S."/>
            <person name="Brandl J."/>
            <person name="Frisvad J.C."/>
            <person name="Nielsen K.F."/>
            <person name="Lyhne E.K."/>
            <person name="Kogle M.E."/>
            <person name="Kuo A."/>
            <person name="Riley R."/>
            <person name="Clum A."/>
            <person name="Nolan M."/>
            <person name="Lipzen A."/>
            <person name="Salamov A."/>
            <person name="Henrissat B."/>
            <person name="Wiebenga A."/>
            <person name="De vries R.P."/>
            <person name="Grigoriev I.V."/>
            <person name="Mortensen U.H."/>
            <person name="Andersen M.R."/>
            <person name="Baker S.E."/>
        </authorList>
    </citation>
    <scope>NUCLEOTIDE SEQUENCE [LARGE SCALE GENOMIC DNA]</scope>
    <source>
        <strain evidence="1 2">CBS 121057</strain>
    </source>
</reference>
<sequence length="171" mass="19293">MMIELTRRSLTLLAAPNFTSSGLSRRCFNESDRGITVPDHVPCVRTALVHYLVGSTPTHLVPKPGNLGQGWGGFRCLAWVWGFPVPRGQGEIRRWPWVYNLAGESTNDETRCLLVPSGRRSGEQTKILRGGIWRLPTSHAPQELERIIFRVHWCAEGIFQFFDLLAFSGTF</sequence>
<evidence type="ECO:0000313" key="2">
    <source>
        <dbReference type="Proteomes" id="UP000248423"/>
    </source>
</evidence>
<dbReference type="Proteomes" id="UP000248423">
    <property type="component" value="Unassembled WGS sequence"/>
</dbReference>
<protein>
    <submittedName>
        <fullName evidence="1">Uncharacterized protein</fullName>
    </submittedName>
</protein>
<dbReference type="AlphaFoldDB" id="A0A319ED61"/>
<evidence type="ECO:0000313" key="1">
    <source>
        <dbReference type="EMBL" id="PYI05785.1"/>
    </source>
</evidence>
<organism evidence="1 2">
    <name type="scientific">Aspergillus sclerotiicarbonarius (strain CBS 121057 / IBT 28362)</name>
    <dbReference type="NCBI Taxonomy" id="1448318"/>
    <lineage>
        <taxon>Eukaryota</taxon>
        <taxon>Fungi</taxon>
        <taxon>Dikarya</taxon>
        <taxon>Ascomycota</taxon>
        <taxon>Pezizomycotina</taxon>
        <taxon>Eurotiomycetes</taxon>
        <taxon>Eurotiomycetidae</taxon>
        <taxon>Eurotiales</taxon>
        <taxon>Aspergillaceae</taxon>
        <taxon>Aspergillus</taxon>
        <taxon>Aspergillus subgen. Circumdati</taxon>
    </lineage>
</organism>
<gene>
    <name evidence="1" type="ORF">BO78DRAFT_141543</name>
</gene>
<name>A0A319ED61_ASPSB</name>
<dbReference type="EMBL" id="KZ826355">
    <property type="protein sequence ID" value="PYI05785.1"/>
    <property type="molecule type" value="Genomic_DNA"/>
</dbReference>